<proteinExistence type="predicted"/>
<dbReference type="EMBL" id="BAABEY010000026">
    <property type="protein sequence ID" value="GAA4442198.1"/>
    <property type="molecule type" value="Genomic_DNA"/>
</dbReference>
<name>A0ABP8M3N8_9BACT</name>
<evidence type="ECO:0000256" key="1">
    <source>
        <dbReference type="SAM" id="SignalP"/>
    </source>
</evidence>
<dbReference type="Gene3D" id="3.20.20.80">
    <property type="entry name" value="Glycosidases"/>
    <property type="match status" value="1"/>
</dbReference>
<dbReference type="PANTHER" id="PTHR41244">
    <property type="entry name" value="RHAMNAN SYNTHESIS F"/>
    <property type="match status" value="1"/>
</dbReference>
<evidence type="ECO:0000313" key="3">
    <source>
        <dbReference type="Proteomes" id="UP001501508"/>
    </source>
</evidence>
<dbReference type="Proteomes" id="UP001501508">
    <property type="component" value="Unassembled WGS sequence"/>
</dbReference>
<comment type="caution">
    <text evidence="2">The sequence shown here is derived from an EMBL/GenBank/DDBJ whole genome shotgun (WGS) entry which is preliminary data.</text>
</comment>
<protein>
    <recommendedName>
        <fullName evidence="4">Glycosyltransferase WbsX</fullName>
    </recommendedName>
</protein>
<sequence length="367" mass="41385">MSQSKSLLTVLVVLVLFACNVRVSPAQPAPGQKPPEIGAYYFDGWAGRNRHADNPDEPWAKNAPTHLTRRFVEEFSDREPVWGWRDDALEIMERQIDLAADNGISFFLFCWYWRDNQGPINADAIAALPHHTSLNLYMKARNKHRIKFGLLVANHSGSEIVGPQNWGDAVKYWLPYFSDPQHVTVDGKPLVVLFDSKGIDEQGLARMQQAARAGGIDGLAIAGCGAAAPEGFTHRTHYNIIPGYAAGSEAHPYSELVAAHVKNWSGSREKPYIPEITVGWDKRPWEEKSGLNQKPGWYFPERTVDQFKDFLKKAVTWMDEHPEETTKERMVLLYAWNELGEGGYLVPTKGDPEAKYLKAVKEVVEKR</sequence>
<evidence type="ECO:0000313" key="2">
    <source>
        <dbReference type="EMBL" id="GAA4442198.1"/>
    </source>
</evidence>
<dbReference type="Pfam" id="PF14307">
    <property type="entry name" value="Glyco_tran_WbsX"/>
    <property type="match status" value="2"/>
</dbReference>
<keyword evidence="1" id="KW-0732">Signal</keyword>
<reference evidence="3" key="1">
    <citation type="journal article" date="2019" name="Int. J. Syst. Evol. Microbiol.">
        <title>The Global Catalogue of Microorganisms (GCM) 10K type strain sequencing project: providing services to taxonomists for standard genome sequencing and annotation.</title>
        <authorList>
            <consortium name="The Broad Institute Genomics Platform"/>
            <consortium name="The Broad Institute Genome Sequencing Center for Infectious Disease"/>
            <person name="Wu L."/>
            <person name="Ma J."/>
        </authorList>
    </citation>
    <scope>NUCLEOTIDE SEQUENCE [LARGE SCALE GENOMIC DNA]</scope>
    <source>
        <strain evidence="3">JCM 31920</strain>
    </source>
</reference>
<feature type="signal peptide" evidence="1">
    <location>
        <begin position="1"/>
        <end position="28"/>
    </location>
</feature>
<dbReference type="RefSeq" id="WP_345030336.1">
    <property type="nucleotide sequence ID" value="NZ_BAABEY010000026.1"/>
</dbReference>
<organism evidence="2 3">
    <name type="scientific">Ravibacter arvi</name>
    <dbReference type="NCBI Taxonomy" id="2051041"/>
    <lineage>
        <taxon>Bacteria</taxon>
        <taxon>Pseudomonadati</taxon>
        <taxon>Bacteroidota</taxon>
        <taxon>Cytophagia</taxon>
        <taxon>Cytophagales</taxon>
        <taxon>Spirosomataceae</taxon>
        <taxon>Ravibacter</taxon>
    </lineage>
</organism>
<gene>
    <name evidence="2" type="ORF">GCM10023091_28530</name>
</gene>
<dbReference type="PROSITE" id="PS51257">
    <property type="entry name" value="PROKAR_LIPOPROTEIN"/>
    <property type="match status" value="1"/>
</dbReference>
<dbReference type="PANTHER" id="PTHR41244:SF1">
    <property type="entry name" value="GLYCOSYLTRANSFERASE"/>
    <property type="match status" value="1"/>
</dbReference>
<evidence type="ECO:0008006" key="4">
    <source>
        <dbReference type="Google" id="ProtNLM"/>
    </source>
</evidence>
<keyword evidence="3" id="KW-1185">Reference proteome</keyword>
<feature type="chain" id="PRO_5045355351" description="Glycosyltransferase WbsX" evidence="1">
    <location>
        <begin position="29"/>
        <end position="367"/>
    </location>
</feature>
<dbReference type="InterPro" id="IPR032719">
    <property type="entry name" value="WbsX"/>
</dbReference>
<accession>A0ABP8M3N8</accession>